<evidence type="ECO:0000259" key="1">
    <source>
        <dbReference type="SMART" id="SM01126"/>
    </source>
</evidence>
<name>A0A8K0K0Z1_LADFU</name>
<dbReference type="OrthoDB" id="6611384at2759"/>
<proteinExistence type="predicted"/>
<dbReference type="Proteomes" id="UP000792457">
    <property type="component" value="Unassembled WGS sequence"/>
</dbReference>
<dbReference type="InterPro" id="IPR053164">
    <property type="entry name" value="IS1016-like_transposase"/>
</dbReference>
<dbReference type="AlphaFoldDB" id="A0A8K0K0Z1"/>
<dbReference type="EMBL" id="KZ308274">
    <property type="protein sequence ID" value="KAG8226306.1"/>
    <property type="molecule type" value="Genomic_DNA"/>
</dbReference>
<protein>
    <recommendedName>
        <fullName evidence="1">ISXO2-like transposase domain-containing protein</fullName>
    </recommendedName>
</protein>
<reference evidence="2" key="2">
    <citation type="submission" date="2017-10" db="EMBL/GenBank/DDBJ databases">
        <title>Ladona fulva Genome sequencing and assembly.</title>
        <authorList>
            <person name="Murali S."/>
            <person name="Richards S."/>
            <person name="Bandaranaike D."/>
            <person name="Bellair M."/>
            <person name="Blankenburg K."/>
            <person name="Chao H."/>
            <person name="Dinh H."/>
            <person name="Doddapaneni H."/>
            <person name="Dugan-Rocha S."/>
            <person name="Elkadiri S."/>
            <person name="Gnanaolivu R."/>
            <person name="Hernandez B."/>
            <person name="Skinner E."/>
            <person name="Javaid M."/>
            <person name="Lee S."/>
            <person name="Li M."/>
            <person name="Ming W."/>
            <person name="Munidasa M."/>
            <person name="Muniz J."/>
            <person name="Nguyen L."/>
            <person name="Hughes D."/>
            <person name="Osuji N."/>
            <person name="Pu L.-L."/>
            <person name="Puazo M."/>
            <person name="Qu C."/>
            <person name="Quiroz J."/>
            <person name="Raj R."/>
            <person name="Weissenberger G."/>
            <person name="Xin Y."/>
            <person name="Zou X."/>
            <person name="Han Y."/>
            <person name="Worley K."/>
            <person name="Muzny D."/>
            <person name="Gibbs R."/>
        </authorList>
    </citation>
    <scope>NUCLEOTIDE SEQUENCE</scope>
    <source>
        <strain evidence="2">Sampled in the wild</strain>
    </source>
</reference>
<dbReference type="SMART" id="SM01126">
    <property type="entry name" value="DDE_Tnp_IS1595"/>
    <property type="match status" value="1"/>
</dbReference>
<sequence length="195" mass="22385">MSSNSYADWSSFVRELCREDILASHAKLGGEGVTVEVDETLLGRRKSNVGRPLMGQWVLGGIERGSRKVFFPVIPDRTADTLLRYIRRYVARTTLITDCWKGYSCLREDPSCKHLTVNHSENFVDPVIGAHTQNIERVWREVKSSNPKYGRRLDHIDGYLAAYVWKRLHPERGRRLHDFYAAVARVYPPKPPSLS</sequence>
<gene>
    <name evidence="2" type="ORF">J437_LFUL002745</name>
</gene>
<accession>A0A8K0K0Z1</accession>
<dbReference type="InterPro" id="IPR024445">
    <property type="entry name" value="Tnp_ISXO2-like"/>
</dbReference>
<organism evidence="2 3">
    <name type="scientific">Ladona fulva</name>
    <name type="common">Scarce chaser dragonfly</name>
    <name type="synonym">Libellula fulva</name>
    <dbReference type="NCBI Taxonomy" id="123851"/>
    <lineage>
        <taxon>Eukaryota</taxon>
        <taxon>Metazoa</taxon>
        <taxon>Ecdysozoa</taxon>
        <taxon>Arthropoda</taxon>
        <taxon>Hexapoda</taxon>
        <taxon>Insecta</taxon>
        <taxon>Pterygota</taxon>
        <taxon>Palaeoptera</taxon>
        <taxon>Odonata</taxon>
        <taxon>Epiprocta</taxon>
        <taxon>Anisoptera</taxon>
        <taxon>Libelluloidea</taxon>
        <taxon>Libellulidae</taxon>
        <taxon>Ladona</taxon>
    </lineage>
</organism>
<keyword evidence="3" id="KW-1185">Reference proteome</keyword>
<feature type="domain" description="ISXO2-like transposase" evidence="1">
    <location>
        <begin position="27"/>
        <end position="168"/>
    </location>
</feature>
<reference evidence="2" key="1">
    <citation type="submission" date="2013-04" db="EMBL/GenBank/DDBJ databases">
        <authorList>
            <person name="Qu J."/>
            <person name="Murali S.C."/>
            <person name="Bandaranaike D."/>
            <person name="Bellair M."/>
            <person name="Blankenburg K."/>
            <person name="Chao H."/>
            <person name="Dinh H."/>
            <person name="Doddapaneni H."/>
            <person name="Downs B."/>
            <person name="Dugan-Rocha S."/>
            <person name="Elkadiri S."/>
            <person name="Gnanaolivu R.D."/>
            <person name="Hernandez B."/>
            <person name="Javaid M."/>
            <person name="Jayaseelan J.C."/>
            <person name="Lee S."/>
            <person name="Li M."/>
            <person name="Ming W."/>
            <person name="Munidasa M."/>
            <person name="Muniz J."/>
            <person name="Nguyen L."/>
            <person name="Ongeri F."/>
            <person name="Osuji N."/>
            <person name="Pu L.-L."/>
            <person name="Puazo M."/>
            <person name="Qu C."/>
            <person name="Quiroz J."/>
            <person name="Raj R."/>
            <person name="Weissenberger G."/>
            <person name="Xin Y."/>
            <person name="Zou X."/>
            <person name="Han Y."/>
            <person name="Richards S."/>
            <person name="Worley K."/>
            <person name="Muzny D."/>
            <person name="Gibbs R."/>
        </authorList>
    </citation>
    <scope>NUCLEOTIDE SEQUENCE</scope>
    <source>
        <strain evidence="2">Sampled in the wild</strain>
    </source>
</reference>
<evidence type="ECO:0000313" key="3">
    <source>
        <dbReference type="Proteomes" id="UP000792457"/>
    </source>
</evidence>
<dbReference type="PANTHER" id="PTHR47163">
    <property type="entry name" value="DDE_TNP_IS1595 DOMAIN-CONTAINING PROTEIN"/>
    <property type="match status" value="1"/>
</dbReference>
<dbReference type="PANTHER" id="PTHR47163:SF2">
    <property type="entry name" value="SI:DKEY-17M8.2"/>
    <property type="match status" value="1"/>
</dbReference>
<evidence type="ECO:0000313" key="2">
    <source>
        <dbReference type="EMBL" id="KAG8226306.1"/>
    </source>
</evidence>
<comment type="caution">
    <text evidence="2">The sequence shown here is derived from an EMBL/GenBank/DDBJ whole genome shotgun (WGS) entry which is preliminary data.</text>
</comment>
<dbReference type="Pfam" id="PF12762">
    <property type="entry name" value="DDE_Tnp_IS1595"/>
    <property type="match status" value="1"/>
</dbReference>